<dbReference type="Proteomes" id="UP001223586">
    <property type="component" value="Unassembled WGS sequence"/>
</dbReference>
<dbReference type="EMBL" id="JAUSTT010000005">
    <property type="protein sequence ID" value="MDQ0175354.1"/>
    <property type="molecule type" value="Genomic_DNA"/>
</dbReference>
<accession>A0ABT9WQH4</accession>
<evidence type="ECO:0000313" key="2">
    <source>
        <dbReference type="EMBL" id="MDQ0175354.1"/>
    </source>
</evidence>
<dbReference type="RefSeq" id="WP_307227604.1">
    <property type="nucleotide sequence ID" value="NZ_JAUSTT010000005.1"/>
</dbReference>
<keyword evidence="1" id="KW-0472">Membrane</keyword>
<name>A0ABT9WQH4_9BACI</name>
<feature type="transmembrane region" description="Helical" evidence="1">
    <location>
        <begin position="21"/>
        <end position="40"/>
    </location>
</feature>
<protein>
    <submittedName>
        <fullName evidence="2">Uncharacterized protein</fullName>
    </submittedName>
</protein>
<reference evidence="2 3" key="1">
    <citation type="submission" date="2023-07" db="EMBL/GenBank/DDBJ databases">
        <title>Genomic Encyclopedia of Type Strains, Phase IV (KMG-IV): sequencing the most valuable type-strain genomes for metagenomic binning, comparative biology and taxonomic classification.</title>
        <authorList>
            <person name="Goeker M."/>
        </authorList>
    </citation>
    <scope>NUCLEOTIDE SEQUENCE [LARGE SCALE GENOMIC DNA]</scope>
    <source>
        <strain evidence="2 3">DSM 23837</strain>
    </source>
</reference>
<organism evidence="2 3">
    <name type="scientific">Bacillus chungangensis</name>
    <dbReference type="NCBI Taxonomy" id="587633"/>
    <lineage>
        <taxon>Bacteria</taxon>
        <taxon>Bacillati</taxon>
        <taxon>Bacillota</taxon>
        <taxon>Bacilli</taxon>
        <taxon>Bacillales</taxon>
        <taxon>Bacillaceae</taxon>
        <taxon>Bacillus</taxon>
    </lineage>
</organism>
<evidence type="ECO:0000256" key="1">
    <source>
        <dbReference type="SAM" id="Phobius"/>
    </source>
</evidence>
<keyword evidence="1" id="KW-0812">Transmembrane</keyword>
<evidence type="ECO:0000313" key="3">
    <source>
        <dbReference type="Proteomes" id="UP001223586"/>
    </source>
</evidence>
<gene>
    <name evidence="2" type="ORF">J2S08_001188</name>
</gene>
<comment type="caution">
    <text evidence="2">The sequence shown here is derived from an EMBL/GenBank/DDBJ whole genome shotgun (WGS) entry which is preliminary data.</text>
</comment>
<proteinExistence type="predicted"/>
<keyword evidence="1" id="KW-1133">Transmembrane helix</keyword>
<sequence>MKLLKKMNETEKKNAAKSAEIAFCFYSIILLIHSLYSYFVKGTFGASFTF</sequence>
<keyword evidence="3" id="KW-1185">Reference proteome</keyword>